<dbReference type="GO" id="GO:1990404">
    <property type="term" value="F:NAD+-protein mono-ADP-ribosyltransferase activity"/>
    <property type="evidence" value="ECO:0007669"/>
    <property type="project" value="TreeGrafter"/>
</dbReference>
<dbReference type="GO" id="GO:0005730">
    <property type="term" value="C:nucleolus"/>
    <property type="evidence" value="ECO:0007669"/>
    <property type="project" value="TreeGrafter"/>
</dbReference>
<sequence length="201" mass="22473">MFTRWGRVGEQGQKATETGSLQDMKKSFAKKFSDKTKNKWDDVKQDSSKFKFVSGKYDFIETDNTVSKEEAQRLAAAIANKEAAETPKEAENTKVVILPSELSSQVQHLMSLIMNKDTFKNQMKAQNIDADRMPLGKLTKAQVHKGYEALEKIENCLKSKKGAAELGQLCSAFYTIIPHDFGRSVPPLISDSTQLSKKSNC</sequence>
<dbReference type="PANTHER" id="PTHR10459">
    <property type="entry name" value="DNA LIGASE"/>
    <property type="match status" value="1"/>
</dbReference>
<proteinExistence type="predicted"/>
<evidence type="ECO:0000256" key="4">
    <source>
        <dbReference type="SAM" id="MobiDB-lite"/>
    </source>
</evidence>
<dbReference type="InterPro" id="IPR036930">
    <property type="entry name" value="WGR_dom_sf"/>
</dbReference>
<evidence type="ECO:0000313" key="7">
    <source>
        <dbReference type="EMBL" id="CAD2215668.1"/>
    </source>
</evidence>
<dbReference type="AlphaFoldDB" id="A0A7G2C777"/>
<protein>
    <submittedName>
        <fullName evidence="7">WGR domain/Poly(ADP-ribose) polymerase, regulatory domain containing protein, putative</fullName>
    </submittedName>
</protein>
<dbReference type="PROSITE" id="PS51977">
    <property type="entry name" value="WGR"/>
    <property type="match status" value="1"/>
</dbReference>
<evidence type="ECO:0000256" key="3">
    <source>
        <dbReference type="ARBA" id="ARBA00023027"/>
    </source>
</evidence>
<dbReference type="PROSITE" id="PS51060">
    <property type="entry name" value="PARP_ALPHA_HD"/>
    <property type="match status" value="1"/>
</dbReference>
<accession>A0A7G2C777</accession>
<dbReference type="GO" id="GO:0070212">
    <property type="term" value="P:protein poly-ADP-ribosylation"/>
    <property type="evidence" value="ECO:0007669"/>
    <property type="project" value="TreeGrafter"/>
</dbReference>
<dbReference type="SUPFAM" id="SSF47587">
    <property type="entry name" value="Domain of poly(ADP-ribose) polymerase"/>
    <property type="match status" value="1"/>
</dbReference>
<dbReference type="Gene3D" id="1.20.142.10">
    <property type="entry name" value="Poly(ADP-ribose) polymerase, regulatory domain"/>
    <property type="match status" value="1"/>
</dbReference>
<name>A0A7G2C777_9TRYP</name>
<evidence type="ECO:0000259" key="5">
    <source>
        <dbReference type="PROSITE" id="PS51060"/>
    </source>
</evidence>
<dbReference type="GO" id="GO:0035861">
    <property type="term" value="C:site of double-strand break"/>
    <property type="evidence" value="ECO:0007669"/>
    <property type="project" value="TreeGrafter"/>
</dbReference>
<dbReference type="InterPro" id="IPR036616">
    <property type="entry name" value="Poly(ADP-ribose)pol_reg_dom_sf"/>
</dbReference>
<dbReference type="InterPro" id="IPR004102">
    <property type="entry name" value="Poly(ADP-ribose)pol_reg_dom"/>
</dbReference>
<dbReference type="OrthoDB" id="2017365at2759"/>
<evidence type="ECO:0000313" key="8">
    <source>
        <dbReference type="Proteomes" id="UP000515908"/>
    </source>
</evidence>
<reference evidence="7 8" key="1">
    <citation type="submission" date="2020-08" db="EMBL/GenBank/DDBJ databases">
        <authorList>
            <person name="Newling K."/>
            <person name="Davey J."/>
            <person name="Forrester S."/>
        </authorList>
    </citation>
    <scope>NUCLEOTIDE SEQUENCE [LARGE SCALE GENOMIC DNA]</scope>
    <source>
        <strain evidence="8">Crithidia deanei Carvalho (ATCC PRA-265)</strain>
    </source>
</reference>
<organism evidence="7 8">
    <name type="scientific">Angomonas deanei</name>
    <dbReference type="NCBI Taxonomy" id="59799"/>
    <lineage>
        <taxon>Eukaryota</taxon>
        <taxon>Discoba</taxon>
        <taxon>Euglenozoa</taxon>
        <taxon>Kinetoplastea</taxon>
        <taxon>Metakinetoplastina</taxon>
        <taxon>Trypanosomatida</taxon>
        <taxon>Trypanosomatidae</taxon>
        <taxon>Strigomonadinae</taxon>
        <taxon>Angomonas</taxon>
    </lineage>
</organism>
<dbReference type="EMBL" id="LR877149">
    <property type="protein sequence ID" value="CAD2215668.1"/>
    <property type="molecule type" value="Genomic_DNA"/>
</dbReference>
<dbReference type="Proteomes" id="UP000515908">
    <property type="component" value="Chromosome 05"/>
</dbReference>
<keyword evidence="8" id="KW-1185">Reference proteome</keyword>
<dbReference type="GO" id="GO:0003950">
    <property type="term" value="F:NAD+ poly-ADP-ribosyltransferase activity"/>
    <property type="evidence" value="ECO:0007669"/>
    <property type="project" value="InterPro"/>
</dbReference>
<keyword evidence="2" id="KW-0808">Transferase</keyword>
<dbReference type="Pfam" id="PF05406">
    <property type="entry name" value="WGR"/>
    <property type="match status" value="1"/>
</dbReference>
<dbReference type="InterPro" id="IPR008893">
    <property type="entry name" value="WGR_domain"/>
</dbReference>
<keyword evidence="1" id="KW-0328">Glycosyltransferase</keyword>
<evidence type="ECO:0000259" key="6">
    <source>
        <dbReference type="PROSITE" id="PS51977"/>
    </source>
</evidence>
<dbReference type="InterPro" id="IPR050800">
    <property type="entry name" value="ARTD/PARP"/>
</dbReference>
<evidence type="ECO:0000256" key="2">
    <source>
        <dbReference type="ARBA" id="ARBA00022679"/>
    </source>
</evidence>
<feature type="domain" description="WGR" evidence="6">
    <location>
        <begin position="1"/>
        <end position="57"/>
    </location>
</feature>
<evidence type="ECO:0000256" key="1">
    <source>
        <dbReference type="ARBA" id="ARBA00022676"/>
    </source>
</evidence>
<dbReference type="VEuPathDB" id="TriTrypDB:ADEAN_000312300"/>
<keyword evidence="3" id="KW-0520">NAD</keyword>
<dbReference type="GO" id="GO:0006302">
    <property type="term" value="P:double-strand break repair"/>
    <property type="evidence" value="ECO:0007669"/>
    <property type="project" value="TreeGrafter"/>
</dbReference>
<gene>
    <name evidence="7" type="ORF">ADEAN_000312300</name>
</gene>
<dbReference type="SUPFAM" id="SSF142921">
    <property type="entry name" value="WGR domain-like"/>
    <property type="match status" value="1"/>
</dbReference>
<feature type="region of interest" description="Disordered" evidence="4">
    <location>
        <begin position="1"/>
        <end position="22"/>
    </location>
</feature>
<dbReference type="PANTHER" id="PTHR10459:SF66">
    <property type="entry name" value="PROTEIN MONO-ADP-RIBOSYLTRANSFERASE PARP3"/>
    <property type="match status" value="1"/>
</dbReference>
<dbReference type="Pfam" id="PF02877">
    <property type="entry name" value="PARP_reg"/>
    <property type="match status" value="1"/>
</dbReference>
<feature type="domain" description="PARP alpha-helical" evidence="5">
    <location>
        <begin position="99"/>
        <end position="201"/>
    </location>
</feature>